<protein>
    <submittedName>
        <fullName evidence="1">Uncharacterized protein</fullName>
    </submittedName>
</protein>
<reference evidence="2" key="1">
    <citation type="journal article" date="2023" name="G3 (Bethesda)">
        <title>Genome assembly and association tests identify interacting loci associated with vigor, precocity, and sex in interspecific pistachio rootstocks.</title>
        <authorList>
            <person name="Palmer W."/>
            <person name="Jacygrad E."/>
            <person name="Sagayaradj S."/>
            <person name="Cavanaugh K."/>
            <person name="Han R."/>
            <person name="Bertier L."/>
            <person name="Beede B."/>
            <person name="Kafkas S."/>
            <person name="Golino D."/>
            <person name="Preece J."/>
            <person name="Michelmore R."/>
        </authorList>
    </citation>
    <scope>NUCLEOTIDE SEQUENCE [LARGE SCALE GENOMIC DNA]</scope>
</reference>
<gene>
    <name evidence="1" type="ORF">Pint_11252</name>
</gene>
<comment type="caution">
    <text evidence="1">The sequence shown here is derived from an EMBL/GenBank/DDBJ whole genome shotgun (WGS) entry which is preliminary data.</text>
</comment>
<evidence type="ECO:0000313" key="1">
    <source>
        <dbReference type="EMBL" id="KAJ0018890.1"/>
    </source>
</evidence>
<dbReference type="EMBL" id="CM047747">
    <property type="protein sequence ID" value="KAJ0018890.1"/>
    <property type="molecule type" value="Genomic_DNA"/>
</dbReference>
<keyword evidence="2" id="KW-1185">Reference proteome</keyword>
<sequence length="106" mass="11308">MTGQLVKFVGRLPPANLAAMAVEANNSYDQNVWYADSGANAHITSNVANLTNQASYEGVDTVQVGNGSCLVIKNTGNTTLKFTCSFFKLNNILHCPNASANRLSIN</sequence>
<accession>A0ACC0XKK0</accession>
<evidence type="ECO:0000313" key="2">
    <source>
        <dbReference type="Proteomes" id="UP001163603"/>
    </source>
</evidence>
<organism evidence="1 2">
    <name type="scientific">Pistacia integerrima</name>
    <dbReference type="NCBI Taxonomy" id="434235"/>
    <lineage>
        <taxon>Eukaryota</taxon>
        <taxon>Viridiplantae</taxon>
        <taxon>Streptophyta</taxon>
        <taxon>Embryophyta</taxon>
        <taxon>Tracheophyta</taxon>
        <taxon>Spermatophyta</taxon>
        <taxon>Magnoliopsida</taxon>
        <taxon>eudicotyledons</taxon>
        <taxon>Gunneridae</taxon>
        <taxon>Pentapetalae</taxon>
        <taxon>rosids</taxon>
        <taxon>malvids</taxon>
        <taxon>Sapindales</taxon>
        <taxon>Anacardiaceae</taxon>
        <taxon>Pistacia</taxon>
    </lineage>
</organism>
<name>A0ACC0XKK0_9ROSI</name>
<proteinExistence type="predicted"/>
<dbReference type="Proteomes" id="UP001163603">
    <property type="component" value="Chromosome 12"/>
</dbReference>